<feature type="transmembrane region" description="Helical" evidence="2">
    <location>
        <begin position="71"/>
        <end position="93"/>
    </location>
</feature>
<keyword evidence="2" id="KW-1133">Transmembrane helix</keyword>
<comment type="caution">
    <text evidence="3">The sequence shown here is derived from an EMBL/GenBank/DDBJ whole genome shotgun (WGS) entry which is preliminary data.</text>
</comment>
<gene>
    <name evidence="3" type="ORF">N7G274_008436</name>
</gene>
<feature type="transmembrane region" description="Helical" evidence="2">
    <location>
        <begin position="153"/>
        <end position="173"/>
    </location>
</feature>
<dbReference type="EMBL" id="JBEFKJ010000030">
    <property type="protein sequence ID" value="KAL2038678.1"/>
    <property type="molecule type" value="Genomic_DNA"/>
</dbReference>
<evidence type="ECO:0000256" key="2">
    <source>
        <dbReference type="SAM" id="Phobius"/>
    </source>
</evidence>
<feature type="transmembrane region" description="Helical" evidence="2">
    <location>
        <begin position="41"/>
        <end position="65"/>
    </location>
</feature>
<dbReference type="PANTHER" id="PTHR42024">
    <property type="entry name" value="AMINO ACID PERMEASE_ SLC12A DOMAIN-CONTAINING PROTEIN"/>
    <property type="match status" value="1"/>
</dbReference>
<feature type="transmembrane region" description="Helical" evidence="2">
    <location>
        <begin position="260"/>
        <end position="281"/>
    </location>
</feature>
<accession>A0ABR4A5P8</accession>
<keyword evidence="2" id="KW-0812">Transmembrane</keyword>
<feature type="region of interest" description="Disordered" evidence="1">
    <location>
        <begin position="1"/>
        <end position="32"/>
    </location>
</feature>
<proteinExistence type="predicted"/>
<feature type="compositionally biased region" description="Polar residues" evidence="1">
    <location>
        <begin position="1"/>
        <end position="18"/>
    </location>
</feature>
<dbReference type="Proteomes" id="UP001590950">
    <property type="component" value="Unassembled WGS sequence"/>
</dbReference>
<protein>
    <submittedName>
        <fullName evidence="3">Uncharacterized protein</fullName>
    </submittedName>
</protein>
<sequence length="300" mass="33718">MSSFNQYDSLTKNDSMESSPPAHQKPGRLPRFDVNPRNHKVAISFHIFMIFLTSCLIPEAVFFTLTHLTTIKLQIILGIVTPIFGVVSLFSLFMRTWRLLKPRSTFLPLGQKSRLGLDYFDWNFIAGFCAVSALITAGISLKPSNLRIVALPLPLLLLQVCLQMLILIPVRALNLRAPFRFSSIARGDHLRPAAFVIAEDVVAVDAKQGIVFREQWNARYDASPPFRTFLARMDWMWGLTGTLVAGGCIAVSFGVKKTDIGWAVCWGAPWVWVAIMSYITIKMAQSMLRQEEKMLQDLGP</sequence>
<feature type="transmembrane region" description="Helical" evidence="2">
    <location>
        <begin position="235"/>
        <end position="254"/>
    </location>
</feature>
<organism evidence="3 4">
    <name type="scientific">Stereocaulon virgatum</name>
    <dbReference type="NCBI Taxonomy" id="373712"/>
    <lineage>
        <taxon>Eukaryota</taxon>
        <taxon>Fungi</taxon>
        <taxon>Dikarya</taxon>
        <taxon>Ascomycota</taxon>
        <taxon>Pezizomycotina</taxon>
        <taxon>Lecanoromycetes</taxon>
        <taxon>OSLEUM clade</taxon>
        <taxon>Lecanoromycetidae</taxon>
        <taxon>Lecanorales</taxon>
        <taxon>Lecanorineae</taxon>
        <taxon>Stereocaulaceae</taxon>
        <taxon>Stereocaulon</taxon>
    </lineage>
</organism>
<evidence type="ECO:0000256" key="1">
    <source>
        <dbReference type="SAM" id="MobiDB-lite"/>
    </source>
</evidence>
<keyword evidence="4" id="KW-1185">Reference proteome</keyword>
<feature type="transmembrane region" description="Helical" evidence="2">
    <location>
        <begin position="122"/>
        <end position="141"/>
    </location>
</feature>
<keyword evidence="2" id="KW-0472">Membrane</keyword>
<reference evidence="3 4" key="1">
    <citation type="submission" date="2024-09" db="EMBL/GenBank/DDBJ databases">
        <title>Rethinking Asexuality: The Enigmatic Case of Functional Sexual Genes in Lepraria (Stereocaulaceae).</title>
        <authorList>
            <person name="Doellman M."/>
            <person name="Sun Y."/>
            <person name="Barcenas-Pena A."/>
            <person name="Lumbsch H.T."/>
            <person name="Grewe F."/>
        </authorList>
    </citation>
    <scope>NUCLEOTIDE SEQUENCE [LARGE SCALE GENOMIC DNA]</scope>
    <source>
        <strain evidence="3 4">Mercado 3170</strain>
    </source>
</reference>
<evidence type="ECO:0000313" key="3">
    <source>
        <dbReference type="EMBL" id="KAL2038678.1"/>
    </source>
</evidence>
<dbReference type="PANTHER" id="PTHR42024:SF1">
    <property type="entry name" value="AMINO ACID PERMEASE_ SLC12A DOMAIN-CONTAINING PROTEIN"/>
    <property type="match status" value="1"/>
</dbReference>
<evidence type="ECO:0000313" key="4">
    <source>
        <dbReference type="Proteomes" id="UP001590950"/>
    </source>
</evidence>
<name>A0ABR4A5P8_9LECA</name>